<organism evidence="2 3">
    <name type="scientific">Streptococcus pluranimalium</name>
    <dbReference type="NCBI Taxonomy" id="82348"/>
    <lineage>
        <taxon>Bacteria</taxon>
        <taxon>Bacillati</taxon>
        <taxon>Bacillota</taxon>
        <taxon>Bacilli</taxon>
        <taxon>Lactobacillales</taxon>
        <taxon>Streptococcaceae</taxon>
        <taxon>Streptococcus</taxon>
    </lineage>
</organism>
<dbReference type="PANTHER" id="PTHR30037">
    <property type="entry name" value="DNA-3-METHYLADENINE GLYCOSYLASE 1"/>
    <property type="match status" value="1"/>
</dbReference>
<proteinExistence type="predicted"/>
<dbReference type="InterPro" id="IPR005019">
    <property type="entry name" value="Adenine_glyco"/>
</dbReference>
<dbReference type="RefSeq" id="WP_104968721.1">
    <property type="nucleotide sequence ID" value="NZ_CP025536.1"/>
</dbReference>
<dbReference type="GO" id="GO:0008725">
    <property type="term" value="F:DNA-3-methyladenine glycosylase activity"/>
    <property type="evidence" value="ECO:0007669"/>
    <property type="project" value="UniProtKB-EC"/>
</dbReference>
<feature type="binding site" evidence="1">
    <location>
        <position position="4"/>
    </location>
    <ligand>
        <name>Zn(2+)</name>
        <dbReference type="ChEBI" id="CHEBI:29105"/>
    </ligand>
</feature>
<dbReference type="KEGG" id="splr:C0J00_10055"/>
<reference evidence="2 3" key="2">
    <citation type="submission" date="2018-02" db="EMBL/GenBank/DDBJ databases">
        <title>Whole genome sequencing analysis of Streptococcus pluranimalium isolated from cattle infected mastitis in China.</title>
        <authorList>
            <person name="Zhang J.-R."/>
            <person name="Hu G.-Z."/>
        </authorList>
    </citation>
    <scope>NUCLEOTIDE SEQUENCE [LARGE SCALE GENOMIC DNA]</scope>
    <source>
        <strain evidence="2 3">TH11417</strain>
    </source>
</reference>
<dbReference type="EMBL" id="CP025536">
    <property type="protein sequence ID" value="AUW97417.1"/>
    <property type="molecule type" value="Genomic_DNA"/>
</dbReference>
<dbReference type="EC" id="3.2.2.20" evidence="2"/>
<dbReference type="Proteomes" id="UP000238956">
    <property type="component" value="Chromosome"/>
</dbReference>
<dbReference type="InterPro" id="IPR011257">
    <property type="entry name" value="DNA_glycosylase"/>
</dbReference>
<evidence type="ECO:0000313" key="3">
    <source>
        <dbReference type="Proteomes" id="UP000238956"/>
    </source>
</evidence>
<feature type="binding site" evidence="1">
    <location>
        <position position="176"/>
    </location>
    <ligand>
        <name>Zn(2+)</name>
        <dbReference type="ChEBI" id="CHEBI:29105"/>
    </ligand>
</feature>
<keyword evidence="2" id="KW-0378">Hydrolase</keyword>
<evidence type="ECO:0000313" key="2">
    <source>
        <dbReference type="EMBL" id="AUW97417.1"/>
    </source>
</evidence>
<reference evidence="2 3" key="1">
    <citation type="submission" date="2017-12" db="EMBL/GenBank/DDBJ databases">
        <authorList>
            <person name="Hurst M.R.H."/>
        </authorList>
    </citation>
    <scope>NUCLEOTIDE SEQUENCE [LARGE SCALE GENOMIC DNA]</scope>
    <source>
        <strain evidence="2 3">TH11417</strain>
    </source>
</reference>
<name>A0A2L0D6I7_9STRE</name>
<keyword evidence="3" id="KW-1185">Reference proteome</keyword>
<accession>A0A2L0D6I7</accession>
<evidence type="ECO:0000256" key="1">
    <source>
        <dbReference type="PIRSR" id="PIRSR605019-1"/>
    </source>
</evidence>
<dbReference type="OrthoDB" id="9807664at2"/>
<dbReference type="InterPro" id="IPR052891">
    <property type="entry name" value="DNA-3mA_glycosylase"/>
</dbReference>
<keyword evidence="1" id="KW-0479">Metal-binding</keyword>
<feature type="binding site" evidence="1">
    <location>
        <position position="180"/>
    </location>
    <ligand>
        <name>Zn(2+)</name>
        <dbReference type="ChEBI" id="CHEBI:29105"/>
    </ligand>
</feature>
<dbReference type="Pfam" id="PF03352">
    <property type="entry name" value="Adenine_glyco"/>
    <property type="match status" value="1"/>
</dbReference>
<dbReference type="SUPFAM" id="SSF48150">
    <property type="entry name" value="DNA-glycosylase"/>
    <property type="match status" value="1"/>
</dbReference>
<dbReference type="PANTHER" id="PTHR30037:SF4">
    <property type="entry name" value="DNA-3-METHYLADENINE GLYCOSYLASE I"/>
    <property type="match status" value="1"/>
</dbReference>
<dbReference type="GeneID" id="98394250"/>
<dbReference type="GO" id="GO:0006284">
    <property type="term" value="P:base-excision repair"/>
    <property type="evidence" value="ECO:0007669"/>
    <property type="project" value="InterPro"/>
</dbReference>
<keyword evidence="1" id="KW-0862">Zinc</keyword>
<gene>
    <name evidence="2" type="ORF">C0J00_10055</name>
</gene>
<sequence>MKRCSWVKASNPLYIAYHDQEWGKPLHEEQALFELLCMETYQAGLSWETVLNKRQAFHDAFYDYDMEKVAQMTDDELDKLLENPAIIRHRLKLYATRSNAQAFLNIQKAHGSFDHYIWSFVDGVTENHDVPDYRQAPAKTELSEKVSKALKKAGFKFVGPVAVQSFLQAAGLVNDHENDCDWK</sequence>
<protein>
    <submittedName>
        <fullName evidence="2">DNA-3-methyladenine glycosylase I</fullName>
        <ecNumber evidence="2">3.2.2.20</ecNumber>
    </submittedName>
</protein>
<dbReference type="Gene3D" id="1.10.340.30">
    <property type="entry name" value="Hypothetical protein, domain 2"/>
    <property type="match status" value="1"/>
</dbReference>
<dbReference type="AlphaFoldDB" id="A0A2L0D6I7"/>
<feature type="binding site" evidence="1">
    <location>
        <position position="18"/>
    </location>
    <ligand>
        <name>Zn(2+)</name>
        <dbReference type="ChEBI" id="CHEBI:29105"/>
    </ligand>
</feature>
<keyword evidence="2" id="KW-0326">Glycosidase</keyword>
<dbReference type="GO" id="GO:0046872">
    <property type="term" value="F:metal ion binding"/>
    <property type="evidence" value="ECO:0007669"/>
    <property type="project" value="UniProtKB-KW"/>
</dbReference>